<evidence type="ECO:0000313" key="1">
    <source>
        <dbReference type="EMBL" id="RSL52510.1"/>
    </source>
</evidence>
<name>A0A428PHN5_9HYPO</name>
<dbReference type="PANTHER" id="PTHR37994">
    <property type="entry name" value="ARAE_2_N DOMAIN-CONTAINING PROTEIN-RELATED"/>
    <property type="match status" value="1"/>
</dbReference>
<dbReference type="Proteomes" id="UP000288168">
    <property type="component" value="Unassembled WGS sequence"/>
</dbReference>
<protein>
    <submittedName>
        <fullName evidence="1">Uncharacterized protein</fullName>
    </submittedName>
</protein>
<accession>A0A428PHN5</accession>
<dbReference type="PANTHER" id="PTHR37994:SF3">
    <property type="entry name" value="ER TRANSPORTER 6TM N-TERMINAL DOMAIN-CONTAINING PROTEIN"/>
    <property type="match status" value="1"/>
</dbReference>
<proteinExistence type="predicted"/>
<keyword evidence="2" id="KW-1185">Reference proteome</keyword>
<dbReference type="STRING" id="1325734.A0A428PHN5"/>
<evidence type="ECO:0000313" key="2">
    <source>
        <dbReference type="Proteomes" id="UP000288168"/>
    </source>
</evidence>
<organism evidence="1 2">
    <name type="scientific">Fusarium duplospermum</name>
    <dbReference type="NCBI Taxonomy" id="1325734"/>
    <lineage>
        <taxon>Eukaryota</taxon>
        <taxon>Fungi</taxon>
        <taxon>Dikarya</taxon>
        <taxon>Ascomycota</taxon>
        <taxon>Pezizomycotina</taxon>
        <taxon>Sordariomycetes</taxon>
        <taxon>Hypocreomycetidae</taxon>
        <taxon>Hypocreales</taxon>
        <taxon>Nectriaceae</taxon>
        <taxon>Fusarium</taxon>
        <taxon>Fusarium solani species complex</taxon>
    </lineage>
</organism>
<gene>
    <name evidence="1" type="ORF">CEP54_010850</name>
</gene>
<sequence length="337" mass="37804">MLDVPYRKWSPEDISRLHSALQQMFIMFGELVQHAIARAEAATRYQALTVVAQSIQKTNPSNDRYPTAYHQISRTLDHRARTRHPDTDALLTASFQALSKSASPLLNEWQNACDAIRHVLASTSTKESPSLRVVAQSLIEAHETFKNSAAHTILNHHAHLFDAGGNLLPNNEPDRAPPLFGVMTGLLYQEHILNLSRATITLIKEVTKTEDKAPKKHLWMPLGIRRVFLWAGSDSEPSSDIMDTLELTQIVSVRQLKTKWWKQKLEEEFITAETCADLLKNMRNPNSRQRHRFSSISPAPPDWPTNPEGLHALRTVIVTIALAIPAVIPSSAGFILS</sequence>
<dbReference type="OrthoDB" id="2274698at2759"/>
<dbReference type="EMBL" id="NKCI01000134">
    <property type="protein sequence ID" value="RSL52510.1"/>
    <property type="molecule type" value="Genomic_DNA"/>
</dbReference>
<comment type="caution">
    <text evidence="1">The sequence shown here is derived from an EMBL/GenBank/DDBJ whole genome shotgun (WGS) entry which is preliminary data.</text>
</comment>
<reference evidence="1 2" key="1">
    <citation type="submission" date="2017-06" db="EMBL/GenBank/DDBJ databases">
        <title>Comparative genomic analysis of Ambrosia Fusariam Clade fungi.</title>
        <authorList>
            <person name="Stajich J.E."/>
            <person name="Carrillo J."/>
            <person name="Kijimoto T."/>
            <person name="Eskalen A."/>
            <person name="O'Donnell K."/>
            <person name="Kasson M."/>
        </authorList>
    </citation>
    <scope>NUCLEOTIDE SEQUENCE [LARGE SCALE GENOMIC DNA]</scope>
    <source>
        <strain evidence="1 2">NRRL62584</strain>
    </source>
</reference>
<dbReference type="AlphaFoldDB" id="A0A428PHN5"/>